<dbReference type="GO" id="GO:0005524">
    <property type="term" value="F:ATP binding"/>
    <property type="evidence" value="ECO:0007669"/>
    <property type="project" value="UniProtKB-KW"/>
</dbReference>
<keyword evidence="2" id="KW-0378">Hydrolase</keyword>
<dbReference type="InterPro" id="IPR027417">
    <property type="entry name" value="P-loop_NTPase"/>
</dbReference>
<evidence type="ECO:0000256" key="4">
    <source>
        <dbReference type="ARBA" id="ARBA00022840"/>
    </source>
</evidence>
<evidence type="ECO:0000256" key="2">
    <source>
        <dbReference type="ARBA" id="ARBA00022801"/>
    </source>
</evidence>
<evidence type="ECO:0000256" key="3">
    <source>
        <dbReference type="ARBA" id="ARBA00022806"/>
    </source>
</evidence>
<proteinExistence type="predicted"/>
<keyword evidence="8" id="KW-1185">Reference proteome</keyword>
<evidence type="ECO:0000313" key="7">
    <source>
        <dbReference type="EMBL" id="TFZ40858.1"/>
    </source>
</evidence>
<dbReference type="NCBIfam" id="TIGR01613">
    <property type="entry name" value="primase_Cterm"/>
    <property type="match status" value="1"/>
</dbReference>
<keyword evidence="3" id="KW-0347">Helicase</keyword>
<dbReference type="Pfam" id="PF08706">
    <property type="entry name" value="D5_N"/>
    <property type="match status" value="1"/>
</dbReference>
<evidence type="ECO:0000313" key="8">
    <source>
        <dbReference type="Proteomes" id="UP000296883"/>
    </source>
</evidence>
<feature type="domain" description="SF3 helicase" evidence="5">
    <location>
        <begin position="208"/>
        <end position="364"/>
    </location>
</feature>
<gene>
    <name evidence="7" type="ORF">E4031_05600</name>
    <name evidence="6" type="ORF">E4Z98_07490</name>
</gene>
<protein>
    <submittedName>
        <fullName evidence="7">DNA primase</fullName>
    </submittedName>
</protein>
<dbReference type="PANTHER" id="PTHR35372">
    <property type="entry name" value="ATP BINDING PROTEIN-RELATED"/>
    <property type="match status" value="1"/>
</dbReference>
<dbReference type="InterPro" id="IPR045455">
    <property type="entry name" value="NrS-1_pol-like_helicase"/>
</dbReference>
<dbReference type="InterPro" id="IPR004968">
    <property type="entry name" value="DNA_primase/NTPase_C"/>
</dbReference>
<dbReference type="GO" id="GO:0004386">
    <property type="term" value="F:helicase activity"/>
    <property type="evidence" value="ECO:0007669"/>
    <property type="project" value="UniProtKB-KW"/>
</dbReference>
<dbReference type="RefSeq" id="WP_135254464.1">
    <property type="nucleotide sequence ID" value="NZ_CP038865.1"/>
</dbReference>
<dbReference type="Proteomes" id="UP000296883">
    <property type="component" value="Chromosome"/>
</dbReference>
<evidence type="ECO:0000313" key="6">
    <source>
        <dbReference type="EMBL" id="QCA29164.1"/>
    </source>
</evidence>
<dbReference type="SMART" id="SM00885">
    <property type="entry name" value="D5_N"/>
    <property type="match status" value="1"/>
</dbReference>
<dbReference type="AlphaFoldDB" id="A0AAJ5EFA0"/>
<sequence>MTSQLPSEILNDPMFNALNESQPQKKNIVPVTMAELERLLKQEGDIWREEHAKYNEKTGETKIIPVSPRAVANLLRRYVDFAVITDDNPENAPLCAYDLDEGIYKRGERFIGKLILAIEPTTNKAGRANILGWLEIESQEKEPTRDPNLIVMNNGIFNRKTMSLMPFSPRYVFLSKVAVNYNPLAQEPLFEDWSFSTWLEELADGDQQKLELFWRIIYASLNGNHISNKVIFLISTIGKSGKGTLQMLLRNLVGAKNTVALRLEEIEKRWAVYTAYGKSLIIGDDNNPKSFIEKNENLKSIATGDILQAEGKGKDPFTTVITAQIIQSFNGFPKINSFDDGLKHRLIVVPFNHSYQGKENKRVKEEYINDSRLLEWIALKTVHMVETELYNTKDGLESLQEFEEDNNNILRFYNTFFPDFTSERIPIKFLFELFQAWNREENNPQNMKQNSFTKELRPIAEKDSWNYSLKNLATLDLFYDEDMRKIDAFHVDEYFVNDPKKYQAILWREGKTDN</sequence>
<evidence type="ECO:0000259" key="5">
    <source>
        <dbReference type="PROSITE" id="PS51206"/>
    </source>
</evidence>
<organism evidence="7 9">
    <name type="scientific">Vagococcus xieshaowenii</name>
    <dbReference type="NCBI Taxonomy" id="2562451"/>
    <lineage>
        <taxon>Bacteria</taxon>
        <taxon>Bacillati</taxon>
        <taxon>Bacillota</taxon>
        <taxon>Bacilli</taxon>
        <taxon>Lactobacillales</taxon>
        <taxon>Enterococcaceae</taxon>
        <taxon>Vagococcus</taxon>
    </lineage>
</organism>
<dbReference type="InterPro" id="IPR014818">
    <property type="entry name" value="Phage/plasmid_primase_P4_C"/>
</dbReference>
<keyword evidence="1" id="KW-0547">Nucleotide-binding</keyword>
<dbReference type="Gene3D" id="3.40.50.300">
    <property type="entry name" value="P-loop containing nucleotide triphosphate hydrolases"/>
    <property type="match status" value="1"/>
</dbReference>
<keyword evidence="4" id="KW-0067">ATP-binding</keyword>
<dbReference type="InterPro" id="IPR051620">
    <property type="entry name" value="ORF904-like_C"/>
</dbReference>
<name>A0AAJ5EFA0_9ENTE</name>
<accession>A0AAJ5EFA0</accession>
<dbReference type="Pfam" id="PF03288">
    <property type="entry name" value="Pox_D5"/>
    <property type="match status" value="1"/>
</dbReference>
<evidence type="ECO:0000256" key="1">
    <source>
        <dbReference type="ARBA" id="ARBA00022741"/>
    </source>
</evidence>
<dbReference type="InterPro" id="IPR014015">
    <property type="entry name" value="Helicase_SF3_DNA-vir"/>
</dbReference>
<dbReference type="GO" id="GO:0016787">
    <property type="term" value="F:hydrolase activity"/>
    <property type="evidence" value="ECO:0007669"/>
    <property type="project" value="UniProtKB-KW"/>
</dbReference>
<dbReference type="InterPro" id="IPR006500">
    <property type="entry name" value="Helicase_put_C_phage/plasmid"/>
</dbReference>
<dbReference type="PROSITE" id="PS51206">
    <property type="entry name" value="SF3_HELICASE_1"/>
    <property type="match status" value="1"/>
</dbReference>
<dbReference type="PANTHER" id="PTHR35372:SF2">
    <property type="entry name" value="SF3 HELICASE DOMAIN-CONTAINING PROTEIN"/>
    <property type="match status" value="1"/>
</dbReference>
<reference evidence="6 8" key="2">
    <citation type="journal article" date="2020" name="Int. J. Syst. Evol. Microbiol.">
        <title>Vagococcus xieshaowenii sp. nov., isolated from snow finch (Montifringilla taczanowskii) cloacal content.</title>
        <authorList>
            <person name="Ge Y."/>
            <person name="Yang J."/>
            <person name="Lai X.H."/>
            <person name="Zhang G."/>
            <person name="Jin D."/>
            <person name="Lu S."/>
            <person name="Wang B."/>
            <person name="Huang Y."/>
            <person name="Huang Y."/>
            <person name="Ren Z."/>
            <person name="Zhang X."/>
            <person name="Xu J."/>
        </authorList>
    </citation>
    <scope>NUCLEOTIDE SEQUENCE [LARGE SCALE GENOMIC DNA]</scope>
    <source>
        <strain evidence="6">Personal::cf-49</strain>
        <strain evidence="8">personal::cf-49</strain>
    </source>
</reference>
<dbReference type="EMBL" id="SRHU01000023">
    <property type="protein sequence ID" value="TFZ40858.1"/>
    <property type="molecule type" value="Genomic_DNA"/>
</dbReference>
<dbReference type="EMBL" id="CP038865">
    <property type="protein sequence ID" value="QCA29164.1"/>
    <property type="molecule type" value="Genomic_DNA"/>
</dbReference>
<dbReference type="Pfam" id="PF19263">
    <property type="entry name" value="DUF5906"/>
    <property type="match status" value="1"/>
</dbReference>
<dbReference type="SUPFAM" id="SSF52540">
    <property type="entry name" value="P-loop containing nucleoside triphosphate hydrolases"/>
    <property type="match status" value="1"/>
</dbReference>
<reference evidence="7 9" key="1">
    <citation type="submission" date="2019-03" db="EMBL/GenBank/DDBJ databases">
        <title>Vagococcus sp. was isolated fron gut of Carduelis flavirostris.</title>
        <authorList>
            <person name="Ge Y."/>
        </authorList>
    </citation>
    <scope>NUCLEOTIDE SEQUENCE [LARGE SCALE GENOMIC DNA]</scope>
    <source>
        <strain evidence="7 9">CF-210</strain>
    </source>
</reference>
<dbReference type="Proteomes" id="UP000297725">
    <property type="component" value="Unassembled WGS sequence"/>
</dbReference>
<evidence type="ECO:0000313" key="9">
    <source>
        <dbReference type="Proteomes" id="UP000297725"/>
    </source>
</evidence>